<evidence type="ECO:0000313" key="5">
    <source>
        <dbReference type="Proteomes" id="UP000052022"/>
    </source>
</evidence>
<dbReference type="GO" id="GO:0016787">
    <property type="term" value="F:hydrolase activity"/>
    <property type="evidence" value="ECO:0007669"/>
    <property type="project" value="UniProtKB-KW"/>
</dbReference>
<dbReference type="STRING" id="928856.SAMN04488049_101476"/>
<evidence type="ECO:0000256" key="1">
    <source>
        <dbReference type="ARBA" id="ARBA00001946"/>
    </source>
</evidence>
<dbReference type="Pfam" id="PF00293">
    <property type="entry name" value="NUDIX"/>
    <property type="match status" value="1"/>
</dbReference>
<proteinExistence type="predicted"/>
<dbReference type="InterPro" id="IPR020084">
    <property type="entry name" value="NUDIX_hydrolase_CS"/>
</dbReference>
<gene>
    <name evidence="4" type="ORF">TRM7557_02242</name>
</gene>
<dbReference type="PROSITE" id="PS51462">
    <property type="entry name" value="NUDIX"/>
    <property type="match status" value="1"/>
</dbReference>
<dbReference type="InterPro" id="IPR015797">
    <property type="entry name" value="NUDIX_hydrolase-like_dom_sf"/>
</dbReference>
<keyword evidence="2 4" id="KW-0378">Hydrolase</keyword>
<keyword evidence="5" id="KW-1185">Reference proteome</keyword>
<dbReference type="Gene3D" id="3.90.79.10">
    <property type="entry name" value="Nucleoside Triphosphate Pyrophosphohydrolase"/>
    <property type="match status" value="1"/>
</dbReference>
<dbReference type="OrthoDB" id="289720at2"/>
<dbReference type="Proteomes" id="UP000052022">
    <property type="component" value="Unassembled WGS sequence"/>
</dbReference>
<evidence type="ECO:0000259" key="3">
    <source>
        <dbReference type="PROSITE" id="PS51462"/>
    </source>
</evidence>
<reference evidence="4 5" key="1">
    <citation type="submission" date="2015-09" db="EMBL/GenBank/DDBJ databases">
        <authorList>
            <consortium name="Swine Surveillance"/>
        </authorList>
    </citation>
    <scope>NUCLEOTIDE SEQUENCE [LARGE SCALE GENOMIC DNA]</scope>
    <source>
        <strain evidence="4 5">CECT 7557</strain>
    </source>
</reference>
<dbReference type="AlphaFoldDB" id="A0A0P1GUV0"/>
<evidence type="ECO:0000313" key="4">
    <source>
        <dbReference type="EMBL" id="CUH79186.1"/>
    </source>
</evidence>
<dbReference type="PROSITE" id="PS00893">
    <property type="entry name" value="NUDIX_BOX"/>
    <property type="match status" value="1"/>
</dbReference>
<dbReference type="EMBL" id="CYSD01000037">
    <property type="protein sequence ID" value="CUH79186.1"/>
    <property type="molecule type" value="Genomic_DNA"/>
</dbReference>
<protein>
    <submittedName>
        <fullName evidence="4">Nucleoside triphosphate pyrophosphohydrolase</fullName>
    </submittedName>
</protein>
<evidence type="ECO:0000256" key="2">
    <source>
        <dbReference type="ARBA" id="ARBA00022801"/>
    </source>
</evidence>
<name>A0A0P1GUV0_9RHOB</name>
<dbReference type="RefSeq" id="WP_058290291.1">
    <property type="nucleotide sequence ID" value="NZ_CYSD01000037.1"/>
</dbReference>
<feature type="domain" description="Nudix hydrolase" evidence="3">
    <location>
        <begin position="4"/>
        <end position="135"/>
    </location>
</feature>
<organism evidence="4 5">
    <name type="scientific">Tritonibacter multivorans</name>
    <dbReference type="NCBI Taxonomy" id="928856"/>
    <lineage>
        <taxon>Bacteria</taxon>
        <taxon>Pseudomonadati</taxon>
        <taxon>Pseudomonadota</taxon>
        <taxon>Alphaproteobacteria</taxon>
        <taxon>Rhodobacterales</taxon>
        <taxon>Paracoccaceae</taxon>
        <taxon>Tritonibacter</taxon>
    </lineage>
</organism>
<accession>A0A0P1GUV0</accession>
<dbReference type="CDD" id="cd04682">
    <property type="entry name" value="NUDIX_Hydrolase"/>
    <property type="match status" value="1"/>
</dbReference>
<comment type="cofactor">
    <cofactor evidence="1">
        <name>Mg(2+)</name>
        <dbReference type="ChEBI" id="CHEBI:18420"/>
    </cofactor>
</comment>
<dbReference type="InterPro" id="IPR000086">
    <property type="entry name" value="NUDIX_hydrolase_dom"/>
</dbReference>
<dbReference type="SUPFAM" id="SSF55811">
    <property type="entry name" value="Nudix"/>
    <property type="match status" value="1"/>
</dbReference>
<sequence>MSDQDFIGAKLALFIGVELVVILRDDKPDIPFPAHWDFPGGGREDGESPAACVLRETGEEIGLHLSEDDLSYARCHQTTSQAAWFFAAHLPASRAQDIELGDEGQCWQLMSPAAYCEHPKGVPNFQSRLKDYLDQR</sequence>